<keyword evidence="1 3" id="KW-0863">Zinc-finger</keyword>
<dbReference type="OrthoDB" id="6573118at2759"/>
<dbReference type="RefSeq" id="XP_016661198.1">
    <property type="nucleotide sequence ID" value="XM_016805709.2"/>
</dbReference>
<evidence type="ECO:0000256" key="1">
    <source>
        <dbReference type="ARBA" id="ARBA00022771"/>
    </source>
</evidence>
<dbReference type="CDD" id="cd16448">
    <property type="entry name" value="RING-H2"/>
    <property type="match status" value="1"/>
</dbReference>
<name>A0A8R2H6L4_ACYPI</name>
<dbReference type="InterPro" id="IPR013083">
    <property type="entry name" value="Znf_RING/FYVE/PHD"/>
</dbReference>
<sequence length="100" mass="11369">MFCCGVCNAVFTGIYQESVFTTQCGHLFHAECLRMCFNKQFLNQDVVLKCPFCSLFVDTAKLIKLHLQIDANWKDTASALRKQANRSIINLDETLMNNSV</sequence>
<dbReference type="EnsemblMetazoa" id="XM_016805709.2">
    <property type="protein sequence ID" value="XP_016661198.1"/>
    <property type="gene ID" value="LOC100570130"/>
</dbReference>
<dbReference type="InterPro" id="IPR001841">
    <property type="entry name" value="Znf_RING"/>
</dbReference>
<dbReference type="KEGG" id="api:100570130"/>
<dbReference type="SUPFAM" id="SSF57850">
    <property type="entry name" value="RING/U-box"/>
    <property type="match status" value="1"/>
</dbReference>
<accession>A0A8R2H6L4</accession>
<dbReference type="PROSITE" id="PS50089">
    <property type="entry name" value="ZF_RING_2"/>
    <property type="match status" value="1"/>
</dbReference>
<organism evidence="5 6">
    <name type="scientific">Acyrthosiphon pisum</name>
    <name type="common">Pea aphid</name>
    <dbReference type="NCBI Taxonomy" id="7029"/>
    <lineage>
        <taxon>Eukaryota</taxon>
        <taxon>Metazoa</taxon>
        <taxon>Ecdysozoa</taxon>
        <taxon>Arthropoda</taxon>
        <taxon>Hexapoda</taxon>
        <taxon>Insecta</taxon>
        <taxon>Pterygota</taxon>
        <taxon>Neoptera</taxon>
        <taxon>Paraneoptera</taxon>
        <taxon>Hemiptera</taxon>
        <taxon>Sternorrhyncha</taxon>
        <taxon>Aphidomorpha</taxon>
        <taxon>Aphidoidea</taxon>
        <taxon>Aphididae</taxon>
        <taxon>Macrosiphini</taxon>
        <taxon>Acyrthosiphon</taxon>
    </lineage>
</organism>
<keyword evidence="2" id="KW-0862">Zinc</keyword>
<evidence type="ECO:0000313" key="5">
    <source>
        <dbReference type="EnsemblMetazoa" id="XP_016661198.1"/>
    </source>
</evidence>
<reference evidence="6" key="1">
    <citation type="submission" date="2010-06" db="EMBL/GenBank/DDBJ databases">
        <authorList>
            <person name="Jiang H."/>
            <person name="Abraham K."/>
            <person name="Ali S."/>
            <person name="Alsbrooks S.L."/>
            <person name="Anim B.N."/>
            <person name="Anosike U.S."/>
            <person name="Attaway T."/>
            <person name="Bandaranaike D.P."/>
            <person name="Battles P.K."/>
            <person name="Bell S.N."/>
            <person name="Bell A.V."/>
            <person name="Beltran B."/>
            <person name="Bickham C."/>
            <person name="Bustamante Y."/>
            <person name="Caleb T."/>
            <person name="Canada A."/>
            <person name="Cardenas V."/>
            <person name="Carter K."/>
            <person name="Chacko J."/>
            <person name="Chandrabose M.N."/>
            <person name="Chavez D."/>
            <person name="Chavez A."/>
            <person name="Chen L."/>
            <person name="Chu H.-S."/>
            <person name="Claassen K.J."/>
            <person name="Cockrell R."/>
            <person name="Collins M."/>
            <person name="Cooper J.A."/>
            <person name="Cree A."/>
            <person name="Curry S.M."/>
            <person name="Da Y."/>
            <person name="Dao M.D."/>
            <person name="Das B."/>
            <person name="Davila M.-L."/>
            <person name="Davy-Carroll L."/>
            <person name="Denson S."/>
            <person name="Dinh H."/>
            <person name="Ebong V.E."/>
            <person name="Edwards J.R."/>
            <person name="Egan A."/>
            <person name="El-Daye J."/>
            <person name="Escobedo L."/>
            <person name="Fernandez S."/>
            <person name="Fernando P.R."/>
            <person name="Flagg N."/>
            <person name="Forbes L.D."/>
            <person name="Fowler R.G."/>
            <person name="Fu Q."/>
            <person name="Gabisi R.A."/>
            <person name="Ganer J."/>
            <person name="Garbino Pronczuk A."/>
            <person name="Garcia R.M."/>
            <person name="Garner T."/>
            <person name="Garrett T.E."/>
            <person name="Gonzalez D.A."/>
            <person name="Hamid H."/>
            <person name="Hawkins E.S."/>
            <person name="Hirani K."/>
            <person name="Hogues M.E."/>
            <person name="Hollins B."/>
            <person name="Hsiao C.-H."/>
            <person name="Jabil R."/>
            <person name="James M.L."/>
            <person name="Jhangiani S.N."/>
            <person name="Johnson B."/>
            <person name="Johnson Q."/>
            <person name="Joshi V."/>
            <person name="Kalu J.B."/>
            <person name="Kam C."/>
            <person name="Kashfia A."/>
            <person name="Keebler J."/>
            <person name="Kisamo H."/>
            <person name="Kovar C.L."/>
            <person name="Lago L.A."/>
            <person name="Lai C.-Y."/>
            <person name="Laidlaw J."/>
            <person name="Lara F."/>
            <person name="Le T.-K."/>
            <person name="Lee S.L."/>
            <person name="Legall F.H."/>
            <person name="Lemon S.J."/>
            <person name="Lewis L.R."/>
            <person name="Li B."/>
            <person name="Liu Y."/>
            <person name="Liu Y.-S."/>
            <person name="Lopez J."/>
            <person name="Lozado R.J."/>
            <person name="Lu J."/>
            <person name="Madu R.C."/>
            <person name="Maheshwari M."/>
            <person name="Maheshwari R."/>
            <person name="Malloy K."/>
            <person name="Martinez E."/>
            <person name="Mathew T."/>
            <person name="Mercado I.C."/>
            <person name="Mercado C."/>
            <person name="Meyer B."/>
            <person name="Montgomery K."/>
            <person name="Morgan M.B."/>
            <person name="Munidasa M."/>
            <person name="Nazareth L.V."/>
            <person name="Nelson J."/>
            <person name="Ng B.M."/>
            <person name="Nguyen N.B."/>
            <person name="Nguyen P.Q."/>
            <person name="Nguyen T."/>
            <person name="Obregon M."/>
            <person name="Okwuonu G.O."/>
            <person name="Onwere C.G."/>
            <person name="Orozco G."/>
            <person name="Parra A."/>
            <person name="Patel S."/>
            <person name="Patil S."/>
            <person name="Perez A."/>
            <person name="Perez Y."/>
            <person name="Pham C."/>
            <person name="Primus E.L."/>
            <person name="Pu L.-L."/>
            <person name="Puazo M."/>
            <person name="Qin X."/>
            <person name="Quiroz J.B."/>
            <person name="Reese J."/>
            <person name="Richards S."/>
            <person name="Rives C.M."/>
            <person name="Robberts R."/>
            <person name="Ruiz S.J."/>
            <person name="Ruiz M.J."/>
            <person name="Santibanez J."/>
            <person name="Schneider B.W."/>
            <person name="Sisson I."/>
            <person name="Smith M."/>
            <person name="Sodergren E."/>
            <person name="Song X.-Z."/>
            <person name="Song B.B."/>
            <person name="Summersgill H."/>
            <person name="Thelus R."/>
            <person name="Thornton R.D."/>
            <person name="Trejos Z.Y."/>
            <person name="Usmani K."/>
            <person name="Vattathil S."/>
            <person name="Villasana D."/>
            <person name="Walker D.L."/>
            <person name="Wang S."/>
            <person name="Wang K."/>
            <person name="White C.S."/>
            <person name="Williams A.C."/>
            <person name="Williamson J."/>
            <person name="Wilson K."/>
            <person name="Woghiren I.O."/>
            <person name="Woodworth J.R."/>
            <person name="Worley K.C."/>
            <person name="Wright R.A."/>
            <person name="Wu W."/>
            <person name="Young L."/>
            <person name="Zhang L."/>
            <person name="Zhang J."/>
            <person name="Zhu Y."/>
            <person name="Muzny D.M."/>
            <person name="Weinstock G."/>
            <person name="Gibbs R.A."/>
        </authorList>
    </citation>
    <scope>NUCLEOTIDE SEQUENCE [LARGE SCALE GENOMIC DNA]</scope>
    <source>
        <strain evidence="6">LSR1</strain>
    </source>
</reference>
<proteinExistence type="predicted"/>
<evidence type="ECO:0000259" key="4">
    <source>
        <dbReference type="PROSITE" id="PS50089"/>
    </source>
</evidence>
<dbReference type="Gene3D" id="3.30.40.10">
    <property type="entry name" value="Zinc/RING finger domain, C3HC4 (zinc finger)"/>
    <property type="match status" value="1"/>
</dbReference>
<feature type="domain" description="RING-type" evidence="4">
    <location>
        <begin position="4"/>
        <end position="54"/>
    </location>
</feature>
<reference evidence="5" key="2">
    <citation type="submission" date="2022-06" db="UniProtKB">
        <authorList>
            <consortium name="EnsemblMetazoa"/>
        </authorList>
    </citation>
    <scope>IDENTIFICATION</scope>
</reference>
<dbReference type="GeneID" id="100570130"/>
<dbReference type="GO" id="GO:0008270">
    <property type="term" value="F:zinc ion binding"/>
    <property type="evidence" value="ECO:0007669"/>
    <property type="project" value="UniProtKB-KW"/>
</dbReference>
<evidence type="ECO:0000256" key="3">
    <source>
        <dbReference type="PROSITE-ProRule" id="PRU00175"/>
    </source>
</evidence>
<evidence type="ECO:0000256" key="2">
    <source>
        <dbReference type="ARBA" id="ARBA00022833"/>
    </source>
</evidence>
<evidence type="ECO:0000313" key="6">
    <source>
        <dbReference type="Proteomes" id="UP000007819"/>
    </source>
</evidence>
<protein>
    <recommendedName>
        <fullName evidence="4">RING-type domain-containing protein</fullName>
    </recommendedName>
</protein>
<dbReference type="Proteomes" id="UP000007819">
    <property type="component" value="Chromosome A1"/>
</dbReference>
<dbReference type="AlphaFoldDB" id="A0A8R2H6L4"/>
<keyword evidence="1 3" id="KW-0479">Metal-binding</keyword>
<dbReference type="SMART" id="SM00184">
    <property type="entry name" value="RING"/>
    <property type="match status" value="1"/>
</dbReference>
<keyword evidence="6" id="KW-1185">Reference proteome</keyword>